<gene>
    <name evidence="2" type="ORF">J2Z32_001473</name>
</gene>
<dbReference type="Proteomes" id="UP001519272">
    <property type="component" value="Unassembled WGS sequence"/>
</dbReference>
<evidence type="ECO:0000313" key="2">
    <source>
        <dbReference type="EMBL" id="MBP1904849.1"/>
    </source>
</evidence>
<reference evidence="2 3" key="1">
    <citation type="submission" date="2021-03" db="EMBL/GenBank/DDBJ databases">
        <title>Genomic Encyclopedia of Type Strains, Phase IV (KMG-IV): sequencing the most valuable type-strain genomes for metagenomic binning, comparative biology and taxonomic classification.</title>
        <authorList>
            <person name="Goeker M."/>
        </authorList>
    </citation>
    <scope>NUCLEOTIDE SEQUENCE [LARGE SCALE GENOMIC DNA]</scope>
    <source>
        <strain evidence="2 3">DSM 14349</strain>
    </source>
</reference>
<dbReference type="Pfam" id="PF06283">
    <property type="entry name" value="ThuA"/>
    <property type="match status" value="1"/>
</dbReference>
<evidence type="ECO:0000259" key="1">
    <source>
        <dbReference type="Pfam" id="PF06283"/>
    </source>
</evidence>
<name>A0ABS4FQJ2_9BACL</name>
<organism evidence="2 3">
    <name type="scientific">Paenibacillus turicensis</name>
    <dbReference type="NCBI Taxonomy" id="160487"/>
    <lineage>
        <taxon>Bacteria</taxon>
        <taxon>Bacillati</taxon>
        <taxon>Bacillota</taxon>
        <taxon>Bacilli</taxon>
        <taxon>Bacillales</taxon>
        <taxon>Paenibacillaceae</taxon>
        <taxon>Paenibacillus</taxon>
    </lineage>
</organism>
<dbReference type="PIRSF" id="PIRSF030013">
    <property type="entry name" value="ThuA"/>
    <property type="match status" value="1"/>
</dbReference>
<dbReference type="InterPro" id="IPR029062">
    <property type="entry name" value="Class_I_gatase-like"/>
</dbReference>
<dbReference type="SUPFAM" id="SSF52317">
    <property type="entry name" value="Class I glutamine amidotransferase-like"/>
    <property type="match status" value="1"/>
</dbReference>
<evidence type="ECO:0000313" key="3">
    <source>
        <dbReference type="Proteomes" id="UP001519272"/>
    </source>
</evidence>
<protein>
    <submittedName>
        <fullName evidence="2">Trehalose utilization protein</fullName>
    </submittedName>
</protein>
<sequence>MIRVTVWNEFRHEQSNPVVQEMYPDGIHGQIANFLVESGLLASSEPKVNMSAQGQFKVRTATLDEPEHGLTQQVLEETDVLIWWGHIAHNEVEDSIVERVQKRVLEGMGLIVLHSGHFSKIFKKLMGTSCDLKWREDGRNSVIWNVNPSHPIVEGIGDFIELEQEEMYGEHFDIPTPDELIFVSWFPGGEVFRSGCTFRRGTGKIFYFQPGHETYPSYYNEKVQQVIKNAVKWCAPTQNIMPTYGHFEARQNS</sequence>
<dbReference type="EMBL" id="JAGGKG010000005">
    <property type="protein sequence ID" value="MBP1904849.1"/>
    <property type="molecule type" value="Genomic_DNA"/>
</dbReference>
<accession>A0ABS4FQJ2</accession>
<proteinExistence type="predicted"/>
<keyword evidence="3" id="KW-1185">Reference proteome</keyword>
<dbReference type="InterPro" id="IPR029010">
    <property type="entry name" value="ThuA-like"/>
</dbReference>
<dbReference type="InterPro" id="IPR009381">
    <property type="entry name" value="Trehalose_catabolism_ThuA_prok"/>
</dbReference>
<feature type="domain" description="ThuA-like" evidence="1">
    <location>
        <begin position="3"/>
        <end position="234"/>
    </location>
</feature>
<comment type="caution">
    <text evidence="2">The sequence shown here is derived from an EMBL/GenBank/DDBJ whole genome shotgun (WGS) entry which is preliminary data.</text>
</comment>
<dbReference type="RefSeq" id="WP_210088518.1">
    <property type="nucleotide sequence ID" value="NZ_JAGGKG010000005.1"/>
</dbReference>
<dbReference type="Gene3D" id="3.40.50.880">
    <property type="match status" value="1"/>
</dbReference>